<keyword evidence="7" id="KW-0378">Hydrolase</keyword>
<evidence type="ECO:0000256" key="10">
    <source>
        <dbReference type="ARBA" id="ARBA00022840"/>
    </source>
</evidence>
<evidence type="ECO:0000256" key="7">
    <source>
        <dbReference type="ARBA" id="ARBA00022801"/>
    </source>
</evidence>
<feature type="domain" description="Helicase ATP-binding" evidence="17">
    <location>
        <begin position="216"/>
        <end position="390"/>
    </location>
</feature>
<dbReference type="PROSITE" id="PS51192">
    <property type="entry name" value="HELICASE_ATP_BIND_1"/>
    <property type="match status" value="1"/>
</dbReference>
<evidence type="ECO:0000256" key="13">
    <source>
        <dbReference type="ARBA" id="ARBA00023242"/>
    </source>
</evidence>
<dbReference type="Pfam" id="PF00176">
    <property type="entry name" value="SNF2-rel_dom"/>
    <property type="match status" value="1"/>
</dbReference>
<dbReference type="CDD" id="cd18008">
    <property type="entry name" value="DEXDc_SHPRH-like"/>
    <property type="match status" value="1"/>
</dbReference>
<dbReference type="GO" id="GO:0006289">
    <property type="term" value="P:nucleotide-excision repair"/>
    <property type="evidence" value="ECO:0007669"/>
    <property type="project" value="TreeGrafter"/>
</dbReference>
<dbReference type="STRING" id="590646.G3B7F3"/>
<feature type="compositionally biased region" description="Polar residues" evidence="15">
    <location>
        <begin position="55"/>
        <end position="66"/>
    </location>
</feature>
<evidence type="ECO:0000256" key="11">
    <source>
        <dbReference type="ARBA" id="ARBA00023125"/>
    </source>
</evidence>
<keyword evidence="11" id="KW-0238">DNA-binding</keyword>
<dbReference type="InterPro" id="IPR050628">
    <property type="entry name" value="SNF2_RAD54_helicase_TF"/>
</dbReference>
<dbReference type="Gene3D" id="3.30.40.10">
    <property type="entry name" value="Zinc/RING finger domain, C3HC4 (zinc finger)"/>
    <property type="match status" value="1"/>
</dbReference>
<dbReference type="SMART" id="SM00184">
    <property type="entry name" value="RING"/>
    <property type="match status" value="1"/>
</dbReference>
<organism evidence="20">
    <name type="scientific">Candida tenuis (strain ATCC 10573 / BCRC 21748 / CBS 615 / JCM 9827 / NBRC 10315 / NRRL Y-1498 / VKM Y-70)</name>
    <name type="common">Yeast</name>
    <name type="synonym">Yamadazyma tenuis</name>
    <dbReference type="NCBI Taxonomy" id="590646"/>
    <lineage>
        <taxon>Eukaryota</taxon>
        <taxon>Fungi</taxon>
        <taxon>Dikarya</taxon>
        <taxon>Ascomycota</taxon>
        <taxon>Saccharomycotina</taxon>
        <taxon>Pichiomycetes</taxon>
        <taxon>Debaryomycetaceae</taxon>
        <taxon>Yamadazyma</taxon>
    </lineage>
</organism>
<dbReference type="InterPro" id="IPR027417">
    <property type="entry name" value="P-loop_NTPase"/>
</dbReference>
<dbReference type="Proteomes" id="UP000000707">
    <property type="component" value="Unassembled WGS sequence"/>
</dbReference>
<protein>
    <recommendedName>
        <fullName evidence="21">DNA repair protein RAD16</fullName>
    </recommendedName>
</protein>
<evidence type="ECO:0000256" key="1">
    <source>
        <dbReference type="ARBA" id="ARBA00004123"/>
    </source>
</evidence>
<feature type="domain" description="RING-type" evidence="16">
    <location>
        <begin position="558"/>
        <end position="602"/>
    </location>
</feature>
<dbReference type="Gene3D" id="3.40.50.300">
    <property type="entry name" value="P-loop containing nucleotide triphosphate hydrolases"/>
    <property type="match status" value="1"/>
</dbReference>
<keyword evidence="9" id="KW-0862">Zinc</keyword>
<evidence type="ECO:0000256" key="15">
    <source>
        <dbReference type="SAM" id="MobiDB-lite"/>
    </source>
</evidence>
<dbReference type="GO" id="GO:0004386">
    <property type="term" value="F:helicase activity"/>
    <property type="evidence" value="ECO:0007669"/>
    <property type="project" value="UniProtKB-KW"/>
</dbReference>
<evidence type="ECO:0000313" key="19">
    <source>
        <dbReference type="EMBL" id="EGV62261.1"/>
    </source>
</evidence>
<dbReference type="SUPFAM" id="SSF52540">
    <property type="entry name" value="P-loop containing nucleoside triphosphate hydrolases"/>
    <property type="match status" value="2"/>
</dbReference>
<dbReference type="Pfam" id="PF00097">
    <property type="entry name" value="zf-C3HC4"/>
    <property type="match status" value="1"/>
</dbReference>
<keyword evidence="10" id="KW-0067">ATP-binding</keyword>
<evidence type="ECO:0000256" key="5">
    <source>
        <dbReference type="ARBA" id="ARBA00022763"/>
    </source>
</evidence>
<dbReference type="InterPro" id="IPR001650">
    <property type="entry name" value="Helicase_C-like"/>
</dbReference>
<feature type="region of interest" description="Disordered" evidence="15">
    <location>
        <begin position="1"/>
        <end position="105"/>
    </location>
</feature>
<evidence type="ECO:0000256" key="12">
    <source>
        <dbReference type="ARBA" id="ARBA00023204"/>
    </source>
</evidence>
<dbReference type="Pfam" id="PF00271">
    <property type="entry name" value="Helicase_C"/>
    <property type="match status" value="1"/>
</dbReference>
<sequence length="814" mass="93095">MSSSDISDTDTGGGFIVDDNNFASNKRRRTRAKPANVSYKEDSDIEEIPDGTAVLTPQTGRNGSRTRQTRKNTPKKTVKKVVESEDDDEEFTLEGAPEEEDQDDEDDIQILQESFTEPAGITELDAIEISEDEIPLAEVKKPAPKKRARKKKEPKVKIPYFTRITERLYENHPYLKDVFPYLDMLPGIEPERAPQPSGMSIKLLPFQLEGLNWLIKQEDGEFGGGILADEMGMGKTIQTIALFMNDLSKGPNLVVGPTVALMQWKHEIESHTNNKLKVLLFHGANRSSDVSELSKYDVILTSYSVLESVFRKQNYGFKRKSGLVKEKSPLHAIKFYRVILDEAHNIKDRSSGTAKAANNLNTEKRWCLSGTPLQNRIGEMYSLIRYMKLRPFHEYFCTKCDCSSSEWLFSDWRHCDICGHTPMVHTNFFNHFMLKNIQKFGIEGDGLVSFQNIQLLLKNVMLRRTKLERADDLGLPPRTVEIRYDTFNEEEKDLYISLYSDSKRRFNDYVAEGVVLNNYANIFTLITRMRQLADHPDLVLKKAGNNPISNEVSGLIVCQLCDDEAEEPIESKCHHKFCRLCIQEYCDSFGGDSSKLECPVCHIGLSIDLQQPALEVDEQEFSKASIVNRIQLGTHGNQWKSSTKIEALVEELYKLRSDKHTLKSIVFSQFTSMLDLIEWRLRRAGFQTVKLQGSMSPQQRDNTIKFFMENAQVEVFLVSLKAGGVALNLCEASQVFLMDPWWNPSVEWQSMDRVHRIGQKRPIKITRFCIKDSIESKIIELQEKKANMIHATINHDQAAINKLTPQDLQFLFMN</sequence>
<dbReference type="AlphaFoldDB" id="G3B7F3"/>
<dbReference type="InterPro" id="IPR001841">
    <property type="entry name" value="Znf_RING"/>
</dbReference>
<evidence type="ECO:0000256" key="3">
    <source>
        <dbReference type="ARBA" id="ARBA00022723"/>
    </source>
</evidence>
<dbReference type="PROSITE" id="PS50089">
    <property type="entry name" value="ZF_RING_2"/>
    <property type="match status" value="1"/>
</dbReference>
<dbReference type="InterPro" id="IPR000330">
    <property type="entry name" value="SNF2_N"/>
</dbReference>
<dbReference type="CDD" id="cd16567">
    <property type="entry name" value="RING-HC_RAD16-like"/>
    <property type="match status" value="1"/>
</dbReference>
<keyword evidence="8" id="KW-0347">Helicase</keyword>
<dbReference type="InterPro" id="IPR018957">
    <property type="entry name" value="Znf_C3HC4_RING-type"/>
</dbReference>
<keyword evidence="20" id="KW-1185">Reference proteome</keyword>
<dbReference type="InterPro" id="IPR013083">
    <property type="entry name" value="Znf_RING/FYVE/PHD"/>
</dbReference>
<keyword evidence="5" id="KW-0227">DNA damage</keyword>
<dbReference type="PANTHER" id="PTHR45626">
    <property type="entry name" value="TRANSCRIPTION TERMINATION FACTOR 2-RELATED"/>
    <property type="match status" value="1"/>
</dbReference>
<feature type="compositionally biased region" description="Basic residues" evidence="15">
    <location>
        <begin position="67"/>
        <end position="79"/>
    </location>
</feature>
<dbReference type="EMBL" id="GL996527">
    <property type="protein sequence ID" value="EGV62261.1"/>
    <property type="molecule type" value="Genomic_DNA"/>
</dbReference>
<dbReference type="GO" id="GO:0016787">
    <property type="term" value="F:hydrolase activity"/>
    <property type="evidence" value="ECO:0007669"/>
    <property type="project" value="UniProtKB-KW"/>
</dbReference>
<dbReference type="SMART" id="SM00487">
    <property type="entry name" value="DEXDc"/>
    <property type="match status" value="1"/>
</dbReference>
<dbReference type="GO" id="GO:0003677">
    <property type="term" value="F:DNA binding"/>
    <property type="evidence" value="ECO:0007669"/>
    <property type="project" value="UniProtKB-KW"/>
</dbReference>
<evidence type="ECO:0000259" key="18">
    <source>
        <dbReference type="PROSITE" id="PS51194"/>
    </source>
</evidence>
<dbReference type="PROSITE" id="PS00518">
    <property type="entry name" value="ZF_RING_1"/>
    <property type="match status" value="1"/>
</dbReference>
<dbReference type="FunFam" id="3.40.50.300:FF:001864">
    <property type="entry name" value="DNA repair protein RAD16"/>
    <property type="match status" value="1"/>
</dbReference>
<evidence type="ECO:0000259" key="16">
    <source>
        <dbReference type="PROSITE" id="PS50089"/>
    </source>
</evidence>
<dbReference type="KEGG" id="cten:18249139"/>
<comment type="subcellular location">
    <subcellularLocation>
        <location evidence="1">Nucleus</location>
    </subcellularLocation>
</comment>
<feature type="domain" description="Helicase C-terminal" evidence="18">
    <location>
        <begin position="647"/>
        <end position="812"/>
    </location>
</feature>
<evidence type="ECO:0000313" key="20">
    <source>
        <dbReference type="Proteomes" id="UP000000707"/>
    </source>
</evidence>
<evidence type="ECO:0000259" key="17">
    <source>
        <dbReference type="PROSITE" id="PS51192"/>
    </source>
</evidence>
<keyword evidence="13" id="KW-0539">Nucleus</keyword>
<dbReference type="InterPro" id="IPR049730">
    <property type="entry name" value="SNF2/RAD54-like_C"/>
</dbReference>
<evidence type="ECO:0000256" key="6">
    <source>
        <dbReference type="ARBA" id="ARBA00022771"/>
    </source>
</evidence>
<evidence type="ECO:0000256" key="8">
    <source>
        <dbReference type="ARBA" id="ARBA00022806"/>
    </source>
</evidence>
<keyword evidence="3" id="KW-0479">Metal-binding</keyword>
<comment type="similarity">
    <text evidence="2">Belongs to the SNF2/RAD54 helicase family.</text>
</comment>
<keyword evidence="4" id="KW-0547">Nucleotide-binding</keyword>
<dbReference type="GO" id="GO:0008270">
    <property type="term" value="F:zinc ion binding"/>
    <property type="evidence" value="ECO:0007669"/>
    <property type="project" value="UniProtKB-KW"/>
</dbReference>
<keyword evidence="12" id="KW-0234">DNA repair</keyword>
<dbReference type="SMART" id="SM00490">
    <property type="entry name" value="HELICc"/>
    <property type="match status" value="1"/>
</dbReference>
<feature type="compositionally biased region" description="Low complexity" evidence="15">
    <location>
        <begin position="1"/>
        <end position="10"/>
    </location>
</feature>
<dbReference type="InterPro" id="IPR038718">
    <property type="entry name" value="SNF2-like_sf"/>
</dbReference>
<dbReference type="eggNOG" id="KOG1002">
    <property type="taxonomic scope" value="Eukaryota"/>
</dbReference>
<accession>G3B7F3</accession>
<keyword evidence="6 14" id="KW-0863">Zinc-finger</keyword>
<dbReference type="GO" id="GO:0005524">
    <property type="term" value="F:ATP binding"/>
    <property type="evidence" value="ECO:0007669"/>
    <property type="project" value="UniProtKB-KW"/>
</dbReference>
<dbReference type="GO" id="GO:0008094">
    <property type="term" value="F:ATP-dependent activity, acting on DNA"/>
    <property type="evidence" value="ECO:0007669"/>
    <property type="project" value="TreeGrafter"/>
</dbReference>
<name>G3B7F3_CANTC</name>
<evidence type="ECO:0000256" key="9">
    <source>
        <dbReference type="ARBA" id="ARBA00022833"/>
    </source>
</evidence>
<evidence type="ECO:0000256" key="14">
    <source>
        <dbReference type="PROSITE-ProRule" id="PRU00175"/>
    </source>
</evidence>
<gene>
    <name evidence="19" type="ORF">CANTEDRAFT_125943</name>
</gene>
<evidence type="ECO:0000256" key="2">
    <source>
        <dbReference type="ARBA" id="ARBA00007025"/>
    </source>
</evidence>
<dbReference type="CDD" id="cd18793">
    <property type="entry name" value="SF2_C_SNF"/>
    <property type="match status" value="1"/>
</dbReference>
<dbReference type="InterPro" id="IPR017907">
    <property type="entry name" value="Znf_RING_CS"/>
</dbReference>
<dbReference type="OrthoDB" id="448448at2759"/>
<dbReference type="HOGENOM" id="CLU_000315_2_1_1"/>
<evidence type="ECO:0000256" key="4">
    <source>
        <dbReference type="ARBA" id="ARBA00022741"/>
    </source>
</evidence>
<evidence type="ECO:0008006" key="21">
    <source>
        <dbReference type="Google" id="ProtNLM"/>
    </source>
</evidence>
<dbReference type="GeneID" id="18249139"/>
<dbReference type="PANTHER" id="PTHR45626:SF12">
    <property type="entry name" value="DNA REPAIR PROTEIN RAD16"/>
    <property type="match status" value="1"/>
</dbReference>
<dbReference type="PROSITE" id="PS51194">
    <property type="entry name" value="HELICASE_CTER"/>
    <property type="match status" value="1"/>
</dbReference>
<dbReference type="Gene3D" id="3.40.50.10810">
    <property type="entry name" value="Tandem AAA-ATPase domain"/>
    <property type="match status" value="1"/>
</dbReference>
<reference evidence="19 20" key="1">
    <citation type="journal article" date="2011" name="Proc. Natl. Acad. Sci. U.S.A.">
        <title>Comparative genomics of xylose-fermenting fungi for enhanced biofuel production.</title>
        <authorList>
            <person name="Wohlbach D.J."/>
            <person name="Kuo A."/>
            <person name="Sato T.K."/>
            <person name="Potts K.M."/>
            <person name="Salamov A.A."/>
            <person name="LaButti K.M."/>
            <person name="Sun H."/>
            <person name="Clum A."/>
            <person name="Pangilinan J.L."/>
            <person name="Lindquist E.A."/>
            <person name="Lucas S."/>
            <person name="Lapidus A."/>
            <person name="Jin M."/>
            <person name="Gunawan C."/>
            <person name="Balan V."/>
            <person name="Dale B.E."/>
            <person name="Jeffries T.W."/>
            <person name="Zinkel R."/>
            <person name="Barry K.W."/>
            <person name="Grigoriev I.V."/>
            <person name="Gasch A.P."/>
        </authorList>
    </citation>
    <scope>NUCLEOTIDE SEQUENCE [LARGE SCALE GENOMIC DNA]</scope>
    <source>
        <strain evidence="20">ATCC 10573 / BCRC 21748 / CBS 615 / JCM 9827 / NBRC 10315 / NRRL Y-1498 / VKM Y-70</strain>
    </source>
</reference>
<feature type="compositionally biased region" description="Acidic residues" evidence="15">
    <location>
        <begin position="84"/>
        <end position="105"/>
    </location>
</feature>
<dbReference type="FunFam" id="3.30.40.10:FF:000753">
    <property type="entry name" value="DNA repair protein RAD16"/>
    <property type="match status" value="1"/>
</dbReference>
<dbReference type="SUPFAM" id="SSF57850">
    <property type="entry name" value="RING/U-box"/>
    <property type="match status" value="1"/>
</dbReference>
<proteinExistence type="inferred from homology"/>
<dbReference type="GO" id="GO:0000109">
    <property type="term" value="C:nucleotide-excision repair complex"/>
    <property type="evidence" value="ECO:0007669"/>
    <property type="project" value="UniProtKB-ARBA"/>
</dbReference>
<dbReference type="InterPro" id="IPR014001">
    <property type="entry name" value="Helicase_ATP-bd"/>
</dbReference>